<feature type="transmembrane region" description="Helical" evidence="11">
    <location>
        <begin position="140"/>
        <end position="162"/>
    </location>
</feature>
<keyword evidence="5" id="KW-1003">Cell membrane</keyword>
<dbReference type="CDD" id="cd06261">
    <property type="entry name" value="TM_PBP2"/>
    <property type="match status" value="1"/>
</dbReference>
<comment type="similarity">
    <text evidence="3">Belongs to the binding-protein-dependent transport system permease family. MalFG subfamily.</text>
</comment>
<protein>
    <recommendedName>
        <fullName evidence="10">Maltose/maltodextrin transport system permease protein MalG</fullName>
    </recommendedName>
</protein>
<feature type="transmembrane region" description="Helical" evidence="11">
    <location>
        <begin position="12"/>
        <end position="32"/>
    </location>
</feature>
<dbReference type="PROSITE" id="PS50928">
    <property type="entry name" value="ABC_TM1"/>
    <property type="match status" value="1"/>
</dbReference>
<keyword evidence="4 11" id="KW-0813">Transport</keyword>
<keyword evidence="9 11" id="KW-0472">Membrane</keyword>
<dbReference type="EMBL" id="CP121689">
    <property type="protein sequence ID" value="WZL76873.1"/>
    <property type="molecule type" value="Genomic_DNA"/>
</dbReference>
<evidence type="ECO:0000256" key="3">
    <source>
        <dbReference type="ARBA" id="ARBA00009047"/>
    </source>
</evidence>
<evidence type="ECO:0000256" key="10">
    <source>
        <dbReference type="ARBA" id="ARBA00041109"/>
    </source>
</evidence>
<dbReference type="Proteomes" id="UP001461341">
    <property type="component" value="Chromosome"/>
</dbReference>
<evidence type="ECO:0000256" key="2">
    <source>
        <dbReference type="ARBA" id="ARBA00004651"/>
    </source>
</evidence>
<feature type="domain" description="ABC transmembrane type-1" evidence="12">
    <location>
        <begin position="72"/>
        <end position="261"/>
    </location>
</feature>
<keyword evidence="6" id="KW-0762">Sugar transport</keyword>
<evidence type="ECO:0000256" key="1">
    <source>
        <dbReference type="ARBA" id="ARBA00002264"/>
    </source>
</evidence>
<feature type="transmembrane region" description="Helical" evidence="11">
    <location>
        <begin position="72"/>
        <end position="95"/>
    </location>
</feature>
<dbReference type="InterPro" id="IPR035906">
    <property type="entry name" value="MetI-like_sf"/>
</dbReference>
<evidence type="ECO:0000256" key="6">
    <source>
        <dbReference type="ARBA" id="ARBA00022597"/>
    </source>
</evidence>
<keyword evidence="14" id="KW-1185">Reference proteome</keyword>
<dbReference type="InterPro" id="IPR050901">
    <property type="entry name" value="BP-dep_ABC_trans_perm"/>
</dbReference>
<organism evidence="13 14">
    <name type="scientific">Thermatribacter velox</name>
    <dbReference type="NCBI Taxonomy" id="3039681"/>
    <lineage>
        <taxon>Bacteria</taxon>
        <taxon>Pseudomonadati</taxon>
        <taxon>Atribacterota</taxon>
        <taxon>Atribacteria</taxon>
        <taxon>Atribacterales</taxon>
        <taxon>Thermatribacteraceae</taxon>
        <taxon>Thermatribacter</taxon>
    </lineage>
</organism>
<dbReference type="InterPro" id="IPR000515">
    <property type="entry name" value="MetI-like"/>
</dbReference>
<dbReference type="PANTHER" id="PTHR32243:SF50">
    <property type="entry name" value="MALTOSE_MALTODEXTRIN TRANSPORT SYSTEM PERMEASE PROTEIN MALG"/>
    <property type="match status" value="1"/>
</dbReference>
<evidence type="ECO:0000256" key="4">
    <source>
        <dbReference type="ARBA" id="ARBA00022448"/>
    </source>
</evidence>
<feature type="transmembrane region" description="Helical" evidence="11">
    <location>
        <begin position="183"/>
        <end position="208"/>
    </location>
</feature>
<evidence type="ECO:0000259" key="12">
    <source>
        <dbReference type="PROSITE" id="PS50928"/>
    </source>
</evidence>
<evidence type="ECO:0000313" key="14">
    <source>
        <dbReference type="Proteomes" id="UP001461341"/>
    </source>
</evidence>
<comment type="subcellular location">
    <subcellularLocation>
        <location evidence="2 11">Cell membrane</location>
        <topology evidence="2 11">Multi-pass membrane protein</topology>
    </subcellularLocation>
</comment>
<sequence length="276" mass="31480">MSTLKPWGKLLFWLITVVVLFVIVGPLVWIYLTAFKSANDIFTTDVRKLVFFKPTMENFHRLFSDYPFWNNFLNTVIVSAISTILVLLVSVPAAYSFARWNTGQGHLLFTTISTRMFPAVVAAIPFFMMYRKAGLLDTHLGLILLYTYFNTSFATFLLYGFFKDIPEELEYAAMVDGYSRVDIFRKVVLPLARPGIVVTTVFCLIWSWNEFLYAFLFTRSTARTVTVLISSFWGSIEVQYGPMAAGAAIVILPTLFVAWFMQRYIIRGLTFGAVKG</sequence>
<name>A0ABZ2YEV9_9BACT</name>
<dbReference type="SUPFAM" id="SSF161098">
    <property type="entry name" value="MetI-like"/>
    <property type="match status" value="1"/>
</dbReference>
<comment type="function">
    <text evidence="1">Part of the ABC transporter complex MalEFGK involved in maltose/maltodextrin import. Probably responsible for the translocation of the substrate across the membrane.</text>
</comment>
<feature type="transmembrane region" description="Helical" evidence="11">
    <location>
        <begin position="107"/>
        <end position="128"/>
    </location>
</feature>
<dbReference type="PANTHER" id="PTHR32243">
    <property type="entry name" value="MALTOSE TRANSPORT SYSTEM PERMEASE-RELATED"/>
    <property type="match status" value="1"/>
</dbReference>
<evidence type="ECO:0000256" key="11">
    <source>
        <dbReference type="RuleBase" id="RU363032"/>
    </source>
</evidence>
<evidence type="ECO:0000256" key="8">
    <source>
        <dbReference type="ARBA" id="ARBA00022989"/>
    </source>
</evidence>
<evidence type="ECO:0000256" key="5">
    <source>
        <dbReference type="ARBA" id="ARBA00022475"/>
    </source>
</evidence>
<proteinExistence type="inferred from homology"/>
<keyword evidence="8 11" id="KW-1133">Transmembrane helix</keyword>
<gene>
    <name evidence="13" type="ORF">QBE54_03865</name>
</gene>
<dbReference type="Pfam" id="PF00528">
    <property type="entry name" value="BPD_transp_1"/>
    <property type="match status" value="1"/>
</dbReference>
<evidence type="ECO:0000256" key="9">
    <source>
        <dbReference type="ARBA" id="ARBA00023136"/>
    </source>
</evidence>
<accession>A0ABZ2YEV9</accession>
<dbReference type="Gene3D" id="1.10.3720.10">
    <property type="entry name" value="MetI-like"/>
    <property type="match status" value="1"/>
</dbReference>
<feature type="transmembrane region" description="Helical" evidence="11">
    <location>
        <begin position="240"/>
        <end position="261"/>
    </location>
</feature>
<evidence type="ECO:0000313" key="13">
    <source>
        <dbReference type="EMBL" id="WZL76873.1"/>
    </source>
</evidence>
<keyword evidence="7 11" id="KW-0812">Transmembrane</keyword>
<evidence type="ECO:0000256" key="7">
    <source>
        <dbReference type="ARBA" id="ARBA00022692"/>
    </source>
</evidence>
<reference evidence="13 14" key="1">
    <citation type="submission" date="2023-03" db="EMBL/GenBank/DDBJ databases">
        <title>Novel Species.</title>
        <authorList>
            <person name="Ma S."/>
        </authorList>
    </citation>
    <scope>NUCLEOTIDE SEQUENCE [LARGE SCALE GENOMIC DNA]</scope>
    <source>
        <strain evidence="13 14">B11</strain>
    </source>
</reference>